<name>A0ABW3H7R6_9SPHN</name>
<accession>A0ABW3H7R6</accession>
<gene>
    <name evidence="4" type="ORF">ACFQ1E_12780</name>
</gene>
<dbReference type="Pfam" id="PF10531">
    <property type="entry name" value="SLBB"/>
    <property type="match status" value="1"/>
</dbReference>
<evidence type="ECO:0000313" key="5">
    <source>
        <dbReference type="Proteomes" id="UP001596977"/>
    </source>
</evidence>
<dbReference type="Pfam" id="PF02563">
    <property type="entry name" value="Poly_export"/>
    <property type="match status" value="1"/>
</dbReference>
<dbReference type="PANTHER" id="PTHR33619:SF3">
    <property type="entry name" value="POLYSACCHARIDE EXPORT PROTEIN GFCE-RELATED"/>
    <property type="match status" value="1"/>
</dbReference>
<dbReference type="PANTHER" id="PTHR33619">
    <property type="entry name" value="POLYSACCHARIDE EXPORT PROTEIN GFCE-RELATED"/>
    <property type="match status" value="1"/>
</dbReference>
<evidence type="ECO:0000313" key="4">
    <source>
        <dbReference type="EMBL" id="MFD0947217.1"/>
    </source>
</evidence>
<feature type="domain" description="Polysaccharide export protein N-terminal" evidence="2">
    <location>
        <begin position="43"/>
        <end position="116"/>
    </location>
</feature>
<evidence type="ECO:0000259" key="3">
    <source>
        <dbReference type="Pfam" id="PF10531"/>
    </source>
</evidence>
<dbReference type="RefSeq" id="WP_264945046.1">
    <property type="nucleotide sequence ID" value="NZ_JAPDRA010000006.1"/>
</dbReference>
<feature type="domain" description="Soluble ligand binding" evidence="3">
    <location>
        <begin position="126"/>
        <end position="171"/>
    </location>
</feature>
<reference evidence="5" key="1">
    <citation type="journal article" date="2019" name="Int. J. Syst. Evol. Microbiol.">
        <title>The Global Catalogue of Microorganisms (GCM) 10K type strain sequencing project: providing services to taxonomists for standard genome sequencing and annotation.</title>
        <authorList>
            <consortium name="The Broad Institute Genomics Platform"/>
            <consortium name="The Broad Institute Genome Sequencing Center for Infectious Disease"/>
            <person name="Wu L."/>
            <person name="Ma J."/>
        </authorList>
    </citation>
    <scope>NUCLEOTIDE SEQUENCE [LARGE SCALE GENOMIC DNA]</scope>
    <source>
        <strain evidence="5">CCUG 62982</strain>
    </source>
</reference>
<evidence type="ECO:0000259" key="2">
    <source>
        <dbReference type="Pfam" id="PF02563"/>
    </source>
</evidence>
<comment type="caution">
    <text evidence="4">The sequence shown here is derived from an EMBL/GenBank/DDBJ whole genome shotgun (WGS) entry which is preliminary data.</text>
</comment>
<dbReference type="Proteomes" id="UP001596977">
    <property type="component" value="Unassembled WGS sequence"/>
</dbReference>
<evidence type="ECO:0000256" key="1">
    <source>
        <dbReference type="ARBA" id="ARBA00022729"/>
    </source>
</evidence>
<protein>
    <submittedName>
        <fullName evidence="4">Polysaccharide biosynthesis/export family protein</fullName>
    </submittedName>
</protein>
<dbReference type="InterPro" id="IPR049712">
    <property type="entry name" value="Poly_export"/>
</dbReference>
<organism evidence="4 5">
    <name type="scientific">Sphingomonas canadensis</name>
    <dbReference type="NCBI Taxonomy" id="1219257"/>
    <lineage>
        <taxon>Bacteria</taxon>
        <taxon>Pseudomonadati</taxon>
        <taxon>Pseudomonadota</taxon>
        <taxon>Alphaproteobacteria</taxon>
        <taxon>Sphingomonadales</taxon>
        <taxon>Sphingomonadaceae</taxon>
        <taxon>Sphingomonas</taxon>
    </lineage>
</organism>
<dbReference type="EMBL" id="JBHTJG010000006">
    <property type="protein sequence ID" value="MFD0947217.1"/>
    <property type="molecule type" value="Genomic_DNA"/>
</dbReference>
<dbReference type="InterPro" id="IPR019554">
    <property type="entry name" value="Soluble_ligand-bd"/>
</dbReference>
<dbReference type="InterPro" id="IPR003715">
    <property type="entry name" value="Poly_export_N"/>
</dbReference>
<dbReference type="Gene3D" id="3.30.1950.10">
    <property type="entry name" value="wza like domain"/>
    <property type="match status" value="1"/>
</dbReference>
<proteinExistence type="predicted"/>
<dbReference type="PROSITE" id="PS51257">
    <property type="entry name" value="PROKAR_LIPOPROTEIN"/>
    <property type="match status" value="1"/>
</dbReference>
<keyword evidence="5" id="KW-1185">Reference proteome</keyword>
<sequence length="228" mass="24297">MKGWAALVAIGLLAAGCTERANLPAGADAYALIPPPQENVQLREYRILPGDQLSVIVYREPDLSLPGVQVDTAGKFSLPLLGSVDAAGRTAEELAEDIRSRLAAQYLREPKVAVNVASAASQRIVVEGSVNQPGLYDIRGETTLLGAVSLARGPTRTAALSEVAVFRRSGKDLIAAKFDIAAIRKGEMRDPEILPGDTVVVGFSQLKSAWRDFLAAAPAFAIFRPLYD</sequence>
<keyword evidence="1" id="KW-0732">Signal</keyword>